<comment type="similarity">
    <text evidence="2">Belongs to the DRC7 family.</text>
</comment>
<keyword evidence="12" id="KW-0206">Cytoskeleton</keyword>
<evidence type="ECO:0000256" key="12">
    <source>
        <dbReference type="ARBA" id="ARBA00023212"/>
    </source>
</evidence>
<feature type="region of interest" description="Disordered" evidence="16">
    <location>
        <begin position="1235"/>
        <end position="1266"/>
    </location>
</feature>
<feature type="domain" description="Disease resistance R13L4/SHOC-2-like LRR" evidence="17">
    <location>
        <begin position="60"/>
        <end position="154"/>
    </location>
</feature>
<dbReference type="SMART" id="SM00364">
    <property type="entry name" value="LRR_BAC"/>
    <property type="match status" value="4"/>
</dbReference>
<dbReference type="GO" id="GO:0031514">
    <property type="term" value="C:motile cilium"/>
    <property type="evidence" value="ECO:0007669"/>
    <property type="project" value="TreeGrafter"/>
</dbReference>
<dbReference type="Pfam" id="PF24671">
    <property type="entry name" value="DRC7_C"/>
    <property type="match status" value="1"/>
</dbReference>
<dbReference type="Pfam" id="PF24681">
    <property type="entry name" value="Kelch_KLHDC2_KLHL20_DRC7"/>
    <property type="match status" value="1"/>
</dbReference>
<proteinExistence type="inferred from homology"/>
<evidence type="ECO:0000256" key="1">
    <source>
        <dbReference type="ARBA" id="ARBA00004611"/>
    </source>
</evidence>
<feature type="domain" description="CEP76/DRC7 peptidase-like" evidence="18">
    <location>
        <begin position="915"/>
        <end position="994"/>
    </location>
</feature>
<keyword evidence="6" id="KW-0677">Repeat</keyword>
<dbReference type="InterPro" id="IPR001611">
    <property type="entry name" value="Leu-rich_rpt"/>
</dbReference>
<keyword evidence="10" id="KW-0175">Coiled coil</keyword>
<dbReference type="GO" id="GO:0007283">
    <property type="term" value="P:spermatogenesis"/>
    <property type="evidence" value="ECO:0007669"/>
    <property type="project" value="UniProtKB-KW"/>
</dbReference>
<dbReference type="InterPro" id="IPR056291">
    <property type="entry name" value="MORN_DRC7"/>
</dbReference>
<evidence type="ECO:0000256" key="5">
    <source>
        <dbReference type="ARBA" id="ARBA00022614"/>
    </source>
</evidence>
<evidence type="ECO:0000256" key="15">
    <source>
        <dbReference type="ARBA" id="ARBA00031733"/>
    </source>
</evidence>
<dbReference type="Gene3D" id="2.120.10.80">
    <property type="entry name" value="Kelch-type beta propeller"/>
    <property type="match status" value="1"/>
</dbReference>
<dbReference type="PANTHER" id="PTHR35249:SF2">
    <property type="entry name" value="DYNEIN REGULATORY COMPLEX SUBUNIT 7"/>
    <property type="match status" value="1"/>
</dbReference>
<feature type="domain" description="Dynein regulatory complex subunit 7 C-terminal" evidence="20">
    <location>
        <begin position="1426"/>
        <end position="1533"/>
    </location>
</feature>
<dbReference type="STRING" id="1157962.A0A250XBJ4"/>
<dbReference type="Gene3D" id="3.80.10.10">
    <property type="entry name" value="Ribonuclease Inhibitor"/>
    <property type="match status" value="1"/>
</dbReference>
<evidence type="ECO:0000256" key="4">
    <source>
        <dbReference type="ARBA" id="ARBA00022490"/>
    </source>
</evidence>
<evidence type="ECO:0000256" key="13">
    <source>
        <dbReference type="ARBA" id="ARBA00023273"/>
    </source>
</evidence>
<feature type="compositionally biased region" description="Acidic residues" evidence="16">
    <location>
        <begin position="1237"/>
        <end position="1251"/>
    </location>
</feature>
<dbReference type="SUPFAM" id="SSF52058">
    <property type="entry name" value="L domain-like"/>
    <property type="match status" value="1"/>
</dbReference>
<name>A0A250XBJ4_9CHLO</name>
<evidence type="ECO:0000259" key="17">
    <source>
        <dbReference type="Pfam" id="PF23598"/>
    </source>
</evidence>
<dbReference type="OrthoDB" id="10251809at2759"/>
<keyword evidence="13" id="KW-0966">Cell projection</keyword>
<dbReference type="InterPro" id="IPR015915">
    <property type="entry name" value="Kelch-typ_b-propeller"/>
</dbReference>
<evidence type="ECO:0000256" key="8">
    <source>
        <dbReference type="ARBA" id="ARBA00022846"/>
    </source>
</evidence>
<evidence type="ECO:0000259" key="20">
    <source>
        <dbReference type="Pfam" id="PF24671"/>
    </source>
</evidence>
<feature type="compositionally biased region" description="Acidic residues" evidence="16">
    <location>
        <begin position="1059"/>
        <end position="1070"/>
    </location>
</feature>
<dbReference type="PROSITE" id="PS51450">
    <property type="entry name" value="LRR"/>
    <property type="match status" value="2"/>
</dbReference>
<evidence type="ECO:0000313" key="21">
    <source>
        <dbReference type="EMBL" id="GAX80447.1"/>
    </source>
</evidence>
<dbReference type="Pfam" id="PF23598">
    <property type="entry name" value="LRR_14"/>
    <property type="match status" value="1"/>
</dbReference>
<dbReference type="InterPro" id="IPR003591">
    <property type="entry name" value="Leu-rich_rpt_typical-subtyp"/>
</dbReference>
<comment type="subcellular location">
    <subcellularLocation>
        <location evidence="1">Cytoplasm</location>
        <location evidence="1">Cytoskeleton</location>
        <location evidence="1">Flagellum axoneme</location>
    </subcellularLocation>
</comment>
<evidence type="ECO:0000256" key="10">
    <source>
        <dbReference type="ARBA" id="ARBA00023054"/>
    </source>
</evidence>
<evidence type="ECO:0000256" key="3">
    <source>
        <dbReference type="ARBA" id="ARBA00021303"/>
    </source>
</evidence>
<evidence type="ECO:0000256" key="7">
    <source>
        <dbReference type="ARBA" id="ARBA00022782"/>
    </source>
</evidence>
<keyword evidence="22" id="KW-1185">Reference proteome</keyword>
<feature type="domain" description="Dynein regulatory complex subunit 7 MORN" evidence="19">
    <location>
        <begin position="1101"/>
        <end position="1385"/>
    </location>
</feature>
<evidence type="ECO:0000256" key="9">
    <source>
        <dbReference type="ARBA" id="ARBA00022871"/>
    </source>
</evidence>
<evidence type="ECO:0000256" key="14">
    <source>
        <dbReference type="ARBA" id="ARBA00031627"/>
    </source>
</evidence>
<dbReference type="SMART" id="SM00369">
    <property type="entry name" value="LRR_TYP"/>
    <property type="match status" value="5"/>
</dbReference>
<keyword evidence="8" id="KW-0282">Flagellum</keyword>
<evidence type="ECO:0000313" key="22">
    <source>
        <dbReference type="Proteomes" id="UP000232323"/>
    </source>
</evidence>
<dbReference type="InterPro" id="IPR056292">
    <property type="entry name" value="DRC7_C"/>
</dbReference>
<dbReference type="InterPro" id="IPR033551">
    <property type="entry name" value="DRC7/lobo"/>
</dbReference>
<dbReference type="SUPFAM" id="SSF54001">
    <property type="entry name" value="Cysteine proteinases"/>
    <property type="match status" value="1"/>
</dbReference>
<keyword evidence="5" id="KW-0433">Leucine-rich repeat</keyword>
<evidence type="ECO:0000256" key="16">
    <source>
        <dbReference type="SAM" id="MobiDB-lite"/>
    </source>
</evidence>
<comment type="caution">
    <text evidence="21">The sequence shown here is derived from an EMBL/GenBank/DDBJ whole genome shotgun (WGS) entry which is preliminary data.</text>
</comment>
<dbReference type="EMBL" id="BEGY01000052">
    <property type="protein sequence ID" value="GAX80447.1"/>
    <property type="molecule type" value="Genomic_DNA"/>
</dbReference>
<dbReference type="Proteomes" id="UP000232323">
    <property type="component" value="Unassembled WGS sequence"/>
</dbReference>
<evidence type="ECO:0000256" key="11">
    <source>
        <dbReference type="ARBA" id="ARBA00023069"/>
    </source>
</evidence>
<keyword evidence="7" id="KW-0221">Differentiation</keyword>
<sequence length="1537" mass="172948">MEAAKASLMPVGQLSIDVVEERLMEARRSYKLSLGYAGITMLPAGFVEMVKKFNPNITELELSSNNLSELPDDIEDLRYLRTLRLKYNQFKRIPAVVTRLPQMLVLEVSGNQISAVGESIGNMSLLRELDLSGNMISRVSDALCTLSKLESLSIENNRLEQLPENIGDLPSLVKLDMSNNAIRFLPLSMGHFKKIQRIDCSNNLLSRVPPSMGHLKFIKELNLRYNSLDDRYKAKVEEGLSRLLAFLREEEERERLEEVERLKPIGTPVGSYLEFRCKAESSQVVKIEGSADVTVDNRCWLRQGHTFTQVGNMMLIFGGTVVKDGSTTSDVYWITLDRMEWHLQPCKGEKPTPRYNHCAMYDEDNNRLVVFGGRTAERKRLNDVWFLDLEKWHWYRPNTEGAPPTPREQAVATFWAGNMVLFGGHAIGGRTNDLMLLDLSTWQWSQPAMAGTAPSPRQASAICVGHSNLLFVSGGRNNFVLEDLHVLDFVSKAWTEVTCSGRIPPPRHSHVLSFYKDALYLFGGLDELGAQSTAMYRMNLPPGENYNIAKPEWVEWEAELPYNKGRTTTIFQGSLSVFQLGSNTLGRVNEEDAEKGLIYFDVFKHARLDALKAKQLDEEELKPKNGKKARVHHTINIASKMPKSFNGHTQPEARMLEYVQNYKRIFEELYPYRRPLYLAPKNECGVPKFICTTIRPTQLSYTELYELDGCCNFVSDFMAFDPLEDPLHPPEYLPSPMSCLGWQSGDCFDMAVILASLLIGVGYNAYVVAGYAPHAVTLNEQTGTTCPVLEREVRAASAAAAAAAAAASGTALGGSNSVSGSKMGVNRVGTAMRSVQPANPVVEKKPKYVIKANNQLNSKYIKSQEEKAAATATADLTKDTSAADQGAAGAAPALGIAPSSTGRPAGGVDGLVCKTVHAWVLVMAGKRDVTEHMFIEPSTGRKYPLTGSPYEGIEFMWNHQNFWVCMQMPLPHSDSRAHPNNISYDLADPSKWEAVFEGHGGALSPNYLNGGDDARAGLDSRGGMMYKARTPKPSTAAGGRKGSAAAGGDSMTPPRTAEGVDDGGGDEEGGPLEPPPVVPEMPPSWVPKLSIARDAFDMRCPRGSKLMLYHQCQHEIFALFGDCSRWDGMTERLILYEDVERSVISEVRESFTRRKDKLRERRVYPLKDTTVEYFDPGSSFGLKDILTVRNDRRTMNFYHGARLDGLVSREELQGRKMVETYASRDDRLVYRSATYLQEEEDGSEDGGEESEEAQRRAQRNKGKEQKRILPIRKMAEKFARNPSVDADLDIAKRCYFLQEARIRLDYHLGESRVTRSCRTFHKDGQSQIVQVDPLAPRPLPSALLEQYQRLLLQEDECTQAIRDIEWEVSEIIRTRTNQEQNITLEMPYYDIVRIKAEQSDEEEDGDEEAAYDYLSPFLPALIGMQTLSREQALDVRERCLRALKDRLIERANIIQARLDEDTTALSKRQAAFNRDRDQMTQEEEEEYEKAVEESLFRIHILEKRLKRHEEQALHKYYELDHKLRSDPRLSALLQATS</sequence>
<dbReference type="SUPFAM" id="SSF117281">
    <property type="entry name" value="Kelch motif"/>
    <property type="match status" value="1"/>
</dbReference>
<gene>
    <name evidence="21" type="ORF">CEUSTIGMA_g7886.t1</name>
</gene>
<dbReference type="InterPro" id="IPR055414">
    <property type="entry name" value="LRR_R13L4/SHOC2-like"/>
</dbReference>
<dbReference type="InterPro" id="IPR032675">
    <property type="entry name" value="LRR_dom_sf"/>
</dbReference>
<accession>A0A250XBJ4</accession>
<protein>
    <recommendedName>
        <fullName evidence="3">Dynein regulatory complex subunit 7</fullName>
    </recommendedName>
    <alternativeName>
        <fullName evidence="14">Coiled-coil domain-containing protein 135</fullName>
    </alternativeName>
    <alternativeName>
        <fullName evidence="15">Coiled-coil domain-containing protein lobo homolog</fullName>
    </alternativeName>
</protein>
<feature type="region of interest" description="Disordered" evidence="16">
    <location>
        <begin position="1028"/>
        <end position="1082"/>
    </location>
</feature>
<dbReference type="InterPro" id="IPR038765">
    <property type="entry name" value="Papain-like_cys_pep_sf"/>
</dbReference>
<evidence type="ECO:0000256" key="2">
    <source>
        <dbReference type="ARBA" id="ARBA00010738"/>
    </source>
</evidence>
<feature type="compositionally biased region" description="Pro residues" evidence="16">
    <location>
        <begin position="1072"/>
        <end position="1082"/>
    </location>
</feature>
<dbReference type="GO" id="GO:0030154">
    <property type="term" value="P:cell differentiation"/>
    <property type="evidence" value="ECO:0007669"/>
    <property type="project" value="UniProtKB-KW"/>
</dbReference>
<evidence type="ECO:0000259" key="19">
    <source>
        <dbReference type="Pfam" id="PF24667"/>
    </source>
</evidence>
<dbReference type="Pfam" id="PF24656">
    <property type="entry name" value="CEPT76_peptidase"/>
    <property type="match status" value="1"/>
</dbReference>
<organism evidence="21 22">
    <name type="scientific">Chlamydomonas eustigma</name>
    <dbReference type="NCBI Taxonomy" id="1157962"/>
    <lineage>
        <taxon>Eukaryota</taxon>
        <taxon>Viridiplantae</taxon>
        <taxon>Chlorophyta</taxon>
        <taxon>core chlorophytes</taxon>
        <taxon>Chlorophyceae</taxon>
        <taxon>CS clade</taxon>
        <taxon>Chlamydomonadales</taxon>
        <taxon>Chlamydomonadaceae</taxon>
        <taxon>Chlamydomonas</taxon>
    </lineage>
</organism>
<dbReference type="Pfam" id="PF24667">
    <property type="entry name" value="MORN_DRC7"/>
    <property type="match status" value="1"/>
</dbReference>
<reference evidence="21 22" key="1">
    <citation type="submission" date="2017-08" db="EMBL/GenBank/DDBJ databases">
        <title>Acidophilic green algal genome provides insights into adaptation to an acidic environment.</title>
        <authorList>
            <person name="Hirooka S."/>
            <person name="Hirose Y."/>
            <person name="Kanesaki Y."/>
            <person name="Higuchi S."/>
            <person name="Fujiwara T."/>
            <person name="Onuma R."/>
            <person name="Era A."/>
            <person name="Ohbayashi R."/>
            <person name="Uzuka A."/>
            <person name="Nozaki H."/>
            <person name="Yoshikawa H."/>
            <person name="Miyagishima S.Y."/>
        </authorList>
    </citation>
    <scope>NUCLEOTIDE SEQUENCE [LARGE SCALE GENOMIC DNA]</scope>
    <source>
        <strain evidence="21 22">NIES-2499</strain>
    </source>
</reference>
<evidence type="ECO:0000256" key="6">
    <source>
        <dbReference type="ARBA" id="ARBA00022737"/>
    </source>
</evidence>
<keyword evidence="4" id="KW-0963">Cytoplasm</keyword>
<keyword evidence="9" id="KW-0744">Spermatogenesis</keyword>
<dbReference type="PANTHER" id="PTHR35249">
    <property type="entry name" value="DYNEIN REGULATORY COMPLEX SUBUNIT 7"/>
    <property type="match status" value="1"/>
</dbReference>
<keyword evidence="11" id="KW-0969">Cilium</keyword>
<feature type="compositionally biased region" description="Low complexity" evidence="16">
    <location>
        <begin position="1036"/>
        <end position="1048"/>
    </location>
</feature>
<dbReference type="GO" id="GO:0048870">
    <property type="term" value="P:cell motility"/>
    <property type="evidence" value="ECO:0007669"/>
    <property type="project" value="TreeGrafter"/>
</dbReference>
<evidence type="ECO:0000259" key="18">
    <source>
        <dbReference type="Pfam" id="PF24656"/>
    </source>
</evidence>
<dbReference type="InterPro" id="IPR056290">
    <property type="entry name" value="CEPT76/DRC7_peptidase-like_dom"/>
</dbReference>